<gene>
    <name evidence="1" type="ORF">PYW08_008840</name>
</gene>
<evidence type="ECO:0000313" key="1">
    <source>
        <dbReference type="EMBL" id="KAJ8711886.1"/>
    </source>
</evidence>
<dbReference type="Proteomes" id="UP001231649">
    <property type="component" value="Chromosome 22"/>
</dbReference>
<comment type="caution">
    <text evidence="1">The sequence shown here is derived from an EMBL/GenBank/DDBJ whole genome shotgun (WGS) entry which is preliminary data.</text>
</comment>
<dbReference type="EMBL" id="CM056798">
    <property type="protein sequence ID" value="KAJ8711886.1"/>
    <property type="molecule type" value="Genomic_DNA"/>
</dbReference>
<evidence type="ECO:0000313" key="2">
    <source>
        <dbReference type="Proteomes" id="UP001231649"/>
    </source>
</evidence>
<reference evidence="1" key="1">
    <citation type="submission" date="2023-03" db="EMBL/GenBank/DDBJ databases">
        <title>Chromosome-level genomes of two armyworms, Mythimna separata and Mythimna loreyi, provide insights into the biosynthesis and reception of sex pheromones.</title>
        <authorList>
            <person name="Zhao H."/>
        </authorList>
    </citation>
    <scope>NUCLEOTIDE SEQUENCE</scope>
    <source>
        <strain evidence="1">BeijingLab</strain>
    </source>
</reference>
<sequence>MERRWVLVSKRLTRFLALTSALDEVIRRFRTFQKNKYTGGEVSSHNQPHNVPHCWDSDFLSRRGNSGGRSMESPQAPNSGGRSKYQYFVFNCVRLKWETT</sequence>
<organism evidence="1 2">
    <name type="scientific">Mythimna loreyi</name>
    <dbReference type="NCBI Taxonomy" id="667449"/>
    <lineage>
        <taxon>Eukaryota</taxon>
        <taxon>Metazoa</taxon>
        <taxon>Ecdysozoa</taxon>
        <taxon>Arthropoda</taxon>
        <taxon>Hexapoda</taxon>
        <taxon>Insecta</taxon>
        <taxon>Pterygota</taxon>
        <taxon>Neoptera</taxon>
        <taxon>Endopterygota</taxon>
        <taxon>Lepidoptera</taxon>
        <taxon>Glossata</taxon>
        <taxon>Ditrysia</taxon>
        <taxon>Noctuoidea</taxon>
        <taxon>Noctuidae</taxon>
        <taxon>Noctuinae</taxon>
        <taxon>Hadenini</taxon>
        <taxon>Mythimna</taxon>
    </lineage>
</organism>
<protein>
    <submittedName>
        <fullName evidence="1">Uncharacterized protein</fullName>
    </submittedName>
</protein>
<accession>A0ACC2QA80</accession>
<name>A0ACC2QA80_9NEOP</name>
<proteinExistence type="predicted"/>
<keyword evidence="2" id="KW-1185">Reference proteome</keyword>